<dbReference type="PANTHER" id="PTHR34717">
    <property type="entry name" value="EG:BACR7A4.20 PROTEIN"/>
    <property type="match status" value="1"/>
</dbReference>
<accession>A0A8S1EP77</accession>
<evidence type="ECO:0000313" key="4">
    <source>
        <dbReference type="Proteomes" id="UP000494206"/>
    </source>
</evidence>
<dbReference type="InterPro" id="IPR055492">
    <property type="entry name" value="DUF7064"/>
</dbReference>
<keyword evidence="4" id="KW-1185">Reference proteome</keyword>
<sequence>MFSITIPYNNRYHQYSAITILRYLCLKMLLLAIPLLIIFPYLVHFALRPDPVKIAGIYSVRGTWYHLKFYLMRFIIARRQKKQKSVESENLMNSQFGGDGGERNIEKMETKHELPKDFAADAVFFDASNSDGWYFTLGTAQRPNDIINLFFILRIPNVGTLVNEELLTNTNSINVSNKEWRTASGFVVTCIKPMEEWRVQFKGQLTKSPGRRIFAKIGVDPLPENLERIDAEFDLKWTNHGDYFDFDKMVSPTAIAHSLAIEPWSRQLFEKMRASHQTHYEQFGYLKGTYRIGEKKFDNIRMTSMRDHTIAGYRRWKDIRRYIMMIYHLEDGTCIHTSVISMPEVVFSHLEFGYIVTPSGETKPVDRVHFSLYNHGEDKKFPEKFHYSFDVGSEKYEVDVFLKDVVSFKMGLDLACQVNEGMAEFVVDGNRKGWGFAEVEYRIDPY</sequence>
<keyword evidence="1" id="KW-0812">Transmembrane</keyword>
<dbReference type="PANTHER" id="PTHR34717:SF1">
    <property type="entry name" value="EG:BACR7A4.20 PROTEIN"/>
    <property type="match status" value="1"/>
</dbReference>
<keyword evidence="1" id="KW-0472">Membrane</keyword>
<evidence type="ECO:0000259" key="2">
    <source>
        <dbReference type="Pfam" id="PF23212"/>
    </source>
</evidence>
<reference evidence="3 4" key="1">
    <citation type="submission" date="2020-04" db="EMBL/GenBank/DDBJ databases">
        <authorList>
            <person name="Laetsch R D."/>
            <person name="Stevens L."/>
            <person name="Kumar S."/>
            <person name="Blaxter L. M."/>
        </authorList>
    </citation>
    <scope>NUCLEOTIDE SEQUENCE [LARGE SCALE GENOMIC DNA]</scope>
</reference>
<keyword evidence="1" id="KW-1133">Transmembrane helix</keyword>
<dbReference type="AlphaFoldDB" id="A0A8S1EP77"/>
<comment type="caution">
    <text evidence="3">The sequence shown here is derived from an EMBL/GenBank/DDBJ whole genome shotgun (WGS) entry which is preliminary data.</text>
</comment>
<organism evidence="3 4">
    <name type="scientific">Caenorhabditis bovis</name>
    <dbReference type="NCBI Taxonomy" id="2654633"/>
    <lineage>
        <taxon>Eukaryota</taxon>
        <taxon>Metazoa</taxon>
        <taxon>Ecdysozoa</taxon>
        <taxon>Nematoda</taxon>
        <taxon>Chromadorea</taxon>
        <taxon>Rhabditida</taxon>
        <taxon>Rhabditina</taxon>
        <taxon>Rhabditomorpha</taxon>
        <taxon>Rhabditoidea</taxon>
        <taxon>Rhabditidae</taxon>
        <taxon>Peloderinae</taxon>
        <taxon>Caenorhabditis</taxon>
    </lineage>
</organism>
<feature type="transmembrane region" description="Helical" evidence="1">
    <location>
        <begin position="20"/>
        <end position="43"/>
    </location>
</feature>
<dbReference type="EMBL" id="CADEPM010000003">
    <property type="protein sequence ID" value="CAB3402020.1"/>
    <property type="molecule type" value="Genomic_DNA"/>
</dbReference>
<proteinExistence type="predicted"/>
<dbReference type="Proteomes" id="UP000494206">
    <property type="component" value="Unassembled WGS sequence"/>
</dbReference>
<protein>
    <recommendedName>
        <fullName evidence="2">DUF7064 domain-containing protein</fullName>
    </recommendedName>
</protein>
<name>A0A8S1EP77_9PELO</name>
<dbReference type="Pfam" id="PF23212">
    <property type="entry name" value="DUF7064"/>
    <property type="match status" value="1"/>
</dbReference>
<dbReference type="OrthoDB" id="5798273at2759"/>
<gene>
    <name evidence="3" type="ORF">CBOVIS_LOCUS4695</name>
</gene>
<evidence type="ECO:0000313" key="3">
    <source>
        <dbReference type="EMBL" id="CAB3402020.1"/>
    </source>
</evidence>
<evidence type="ECO:0000256" key="1">
    <source>
        <dbReference type="SAM" id="Phobius"/>
    </source>
</evidence>
<feature type="domain" description="DUF7064" evidence="2">
    <location>
        <begin position="316"/>
        <end position="439"/>
    </location>
</feature>